<reference evidence="1" key="1">
    <citation type="journal article" date="2023" name="Mol. Ecol. Resour.">
        <title>Chromosome-level genome assembly of a triploid poplar Populus alba 'Berolinensis'.</title>
        <authorList>
            <person name="Chen S."/>
            <person name="Yu Y."/>
            <person name="Wang X."/>
            <person name="Wang S."/>
            <person name="Zhang T."/>
            <person name="Zhou Y."/>
            <person name="He R."/>
            <person name="Meng N."/>
            <person name="Wang Y."/>
            <person name="Liu W."/>
            <person name="Liu Z."/>
            <person name="Liu J."/>
            <person name="Guo Q."/>
            <person name="Huang H."/>
            <person name="Sederoff R.R."/>
            <person name="Wang G."/>
            <person name="Qu G."/>
            <person name="Chen S."/>
        </authorList>
    </citation>
    <scope>NUCLEOTIDE SEQUENCE</scope>
    <source>
        <strain evidence="1">SC-2020</strain>
    </source>
</reference>
<dbReference type="AlphaFoldDB" id="A0AAD6LVQ4"/>
<keyword evidence="2" id="KW-1185">Reference proteome</keyword>
<accession>A0AAD6LVQ4</accession>
<proteinExistence type="predicted"/>
<evidence type="ECO:0000313" key="2">
    <source>
        <dbReference type="Proteomes" id="UP001164929"/>
    </source>
</evidence>
<evidence type="ECO:0000313" key="1">
    <source>
        <dbReference type="EMBL" id="KAJ6974148.1"/>
    </source>
</evidence>
<sequence length="161" mass="17975">MKENSQETSHGKWEEKCLVAFGKLHACGLWADKSKSDNKETKLKKHACWNISLSVKEKAAACIEIRYEKKKGKSTRRQKKNCLVKLANSFGKASLLQLAVPKFDGKASLLQLAVPRFDGKASLLQLAVPRFDGKASLLQLAVPKFDETRDALTENSFHCNL</sequence>
<comment type="caution">
    <text evidence="1">The sequence shown here is derived from an EMBL/GenBank/DDBJ whole genome shotgun (WGS) entry which is preliminary data.</text>
</comment>
<gene>
    <name evidence="1" type="ORF">NC653_030276</name>
</gene>
<name>A0AAD6LVQ4_9ROSI</name>
<protein>
    <submittedName>
        <fullName evidence="1">Uncharacterized protein</fullName>
    </submittedName>
</protein>
<organism evidence="1 2">
    <name type="scientific">Populus alba x Populus x berolinensis</name>
    <dbReference type="NCBI Taxonomy" id="444605"/>
    <lineage>
        <taxon>Eukaryota</taxon>
        <taxon>Viridiplantae</taxon>
        <taxon>Streptophyta</taxon>
        <taxon>Embryophyta</taxon>
        <taxon>Tracheophyta</taxon>
        <taxon>Spermatophyta</taxon>
        <taxon>Magnoliopsida</taxon>
        <taxon>eudicotyledons</taxon>
        <taxon>Gunneridae</taxon>
        <taxon>Pentapetalae</taxon>
        <taxon>rosids</taxon>
        <taxon>fabids</taxon>
        <taxon>Malpighiales</taxon>
        <taxon>Salicaceae</taxon>
        <taxon>Saliceae</taxon>
        <taxon>Populus</taxon>
    </lineage>
</organism>
<dbReference type="EMBL" id="JAQIZT010000013">
    <property type="protein sequence ID" value="KAJ6974148.1"/>
    <property type="molecule type" value="Genomic_DNA"/>
</dbReference>
<dbReference type="Proteomes" id="UP001164929">
    <property type="component" value="Chromosome 13"/>
</dbReference>